<protein>
    <submittedName>
        <fullName evidence="2">Uncharacterized protein</fullName>
    </submittedName>
</protein>
<keyword evidence="1" id="KW-0472">Membrane</keyword>
<organism evidence="2 3">
    <name type="scientific">Novosphingobium arvoryzae</name>
    <dbReference type="NCBI Taxonomy" id="1256514"/>
    <lineage>
        <taxon>Bacteria</taxon>
        <taxon>Pseudomonadati</taxon>
        <taxon>Pseudomonadota</taxon>
        <taxon>Alphaproteobacteria</taxon>
        <taxon>Sphingomonadales</taxon>
        <taxon>Sphingomonadaceae</taxon>
        <taxon>Novosphingobium</taxon>
    </lineage>
</organism>
<feature type="transmembrane region" description="Helical" evidence="1">
    <location>
        <begin position="33"/>
        <end position="52"/>
    </location>
</feature>
<evidence type="ECO:0000256" key="1">
    <source>
        <dbReference type="SAM" id="Phobius"/>
    </source>
</evidence>
<feature type="transmembrane region" description="Helical" evidence="1">
    <location>
        <begin position="107"/>
        <end position="128"/>
    </location>
</feature>
<dbReference type="Proteomes" id="UP000634139">
    <property type="component" value="Unassembled WGS sequence"/>
</dbReference>
<keyword evidence="1" id="KW-0812">Transmembrane</keyword>
<name>A0A918RFA8_9SPHN</name>
<accession>A0A918RFA8</accession>
<reference evidence="2" key="1">
    <citation type="journal article" date="2014" name="Int. J. Syst. Evol. Microbiol.">
        <title>Complete genome sequence of Corynebacterium casei LMG S-19264T (=DSM 44701T), isolated from a smear-ripened cheese.</title>
        <authorList>
            <consortium name="US DOE Joint Genome Institute (JGI-PGF)"/>
            <person name="Walter F."/>
            <person name="Albersmeier A."/>
            <person name="Kalinowski J."/>
            <person name="Ruckert C."/>
        </authorList>
    </citation>
    <scope>NUCLEOTIDE SEQUENCE</scope>
    <source>
        <strain evidence="2">KCTC 32422</strain>
    </source>
</reference>
<dbReference type="RefSeq" id="WP_189540353.1">
    <property type="nucleotide sequence ID" value="NZ_BMZD01000003.1"/>
</dbReference>
<feature type="transmembrane region" description="Helical" evidence="1">
    <location>
        <begin position="79"/>
        <end position="100"/>
    </location>
</feature>
<reference evidence="2" key="2">
    <citation type="submission" date="2020-09" db="EMBL/GenBank/DDBJ databases">
        <authorList>
            <person name="Sun Q."/>
            <person name="Kim S."/>
        </authorList>
    </citation>
    <scope>NUCLEOTIDE SEQUENCE</scope>
    <source>
        <strain evidence="2">KCTC 32422</strain>
    </source>
</reference>
<sequence>MITFRLPWWAFCAGLGVVIAASTIGARQSIESALYLWGVLLLLDGCLGTRILPGLTPHASYPADWRAIEKNLYCRKQGIARIAVSVALAGSLCIGVELAGQSDLTNWYSLGAIVGWCGLWLVAALSAIRDALAND</sequence>
<comment type="caution">
    <text evidence="2">The sequence shown here is derived from an EMBL/GenBank/DDBJ whole genome shotgun (WGS) entry which is preliminary data.</text>
</comment>
<evidence type="ECO:0000313" key="3">
    <source>
        <dbReference type="Proteomes" id="UP000634139"/>
    </source>
</evidence>
<keyword evidence="1" id="KW-1133">Transmembrane helix</keyword>
<gene>
    <name evidence="2" type="ORF">GCM10011617_16410</name>
</gene>
<feature type="transmembrane region" description="Helical" evidence="1">
    <location>
        <begin position="6"/>
        <end position="26"/>
    </location>
</feature>
<evidence type="ECO:0000313" key="2">
    <source>
        <dbReference type="EMBL" id="GGZ96545.1"/>
    </source>
</evidence>
<dbReference type="AlphaFoldDB" id="A0A918RFA8"/>
<proteinExistence type="predicted"/>
<keyword evidence="3" id="KW-1185">Reference proteome</keyword>
<dbReference type="EMBL" id="BMZD01000003">
    <property type="protein sequence ID" value="GGZ96545.1"/>
    <property type="molecule type" value="Genomic_DNA"/>
</dbReference>